<evidence type="ECO:0000313" key="5">
    <source>
        <dbReference type="EMBL" id="CAH3139972.1"/>
    </source>
</evidence>
<dbReference type="Proteomes" id="UP001159428">
    <property type="component" value="Unassembled WGS sequence"/>
</dbReference>
<evidence type="ECO:0000313" key="6">
    <source>
        <dbReference type="Proteomes" id="UP001159428"/>
    </source>
</evidence>
<evidence type="ECO:0000256" key="2">
    <source>
        <dbReference type="ARBA" id="ARBA00022679"/>
    </source>
</evidence>
<dbReference type="GO" id="GO:0008146">
    <property type="term" value="F:sulfotransferase activity"/>
    <property type="evidence" value="ECO:0007669"/>
    <property type="project" value="InterPro"/>
</dbReference>
<proteinExistence type="inferred from homology"/>
<reference evidence="5 6" key="1">
    <citation type="submission" date="2022-05" db="EMBL/GenBank/DDBJ databases">
        <authorList>
            <consortium name="Genoscope - CEA"/>
            <person name="William W."/>
        </authorList>
    </citation>
    <scope>NUCLEOTIDE SEQUENCE [LARGE SCALE GENOMIC DNA]</scope>
</reference>
<feature type="domain" description="Sulfotransferase" evidence="4">
    <location>
        <begin position="282"/>
        <end position="363"/>
    </location>
</feature>
<dbReference type="InterPro" id="IPR000863">
    <property type="entry name" value="Sulfotransferase_dom"/>
</dbReference>
<evidence type="ECO:0000259" key="4">
    <source>
        <dbReference type="Pfam" id="PF00685"/>
    </source>
</evidence>
<keyword evidence="6" id="KW-1185">Reference proteome</keyword>
<organism evidence="5 6">
    <name type="scientific">Pocillopora meandrina</name>
    <dbReference type="NCBI Taxonomy" id="46732"/>
    <lineage>
        <taxon>Eukaryota</taxon>
        <taxon>Metazoa</taxon>
        <taxon>Cnidaria</taxon>
        <taxon>Anthozoa</taxon>
        <taxon>Hexacorallia</taxon>
        <taxon>Scleractinia</taxon>
        <taxon>Astrocoeniina</taxon>
        <taxon>Pocilloporidae</taxon>
        <taxon>Pocillopora</taxon>
    </lineage>
</organism>
<accession>A0AAU9X7P1</accession>
<keyword evidence="3" id="KW-0472">Membrane</keyword>
<feature type="domain" description="Sulfotransferase" evidence="4">
    <location>
        <begin position="42"/>
        <end position="210"/>
    </location>
</feature>
<keyword evidence="2" id="KW-0808">Transferase</keyword>
<dbReference type="PANTHER" id="PTHR11783">
    <property type="entry name" value="SULFOTRANSFERASE SULT"/>
    <property type="match status" value="1"/>
</dbReference>
<dbReference type="SUPFAM" id="SSF52540">
    <property type="entry name" value="P-loop containing nucleoside triphosphate hydrolases"/>
    <property type="match status" value="1"/>
</dbReference>
<comment type="similarity">
    <text evidence="1">Belongs to the sulfotransferase 1 family.</text>
</comment>
<evidence type="ECO:0000256" key="3">
    <source>
        <dbReference type="SAM" id="Phobius"/>
    </source>
</evidence>
<dbReference type="EMBL" id="CALNXJ010000033">
    <property type="protein sequence ID" value="CAH3139972.1"/>
    <property type="molecule type" value="Genomic_DNA"/>
</dbReference>
<dbReference type="Pfam" id="PF00685">
    <property type="entry name" value="Sulfotransfer_1"/>
    <property type="match status" value="2"/>
</dbReference>
<sequence>MSMSEDSTIGPRNDAVIDGKVWVKGTTKEMLDTFPKLIPKKEDIFVCTFPRSGTTWTQEIVWQIINDGKIDYRPLHVRMPWVDGMPYAQPENPYLVTSAGMIEKIFECFPSPRVFKSHLPYDLVPKGCGQAAKPLARYIYVMRNPKDVAVSLFEFVAKVSGREALSWDELFELFYQGKVYYGPWFDHVLSWWKHKDDPDVLILKYEDMKEVSVKRGGRKKKKKKKKNETGSISLVCYLLYIFCYAKGHHLAIINIHHDHFVGTCTLYGALSFSLTGFIGLLGAIRKIATFIGKELPLETLERIVSQTSFNAMQKEGNSNFSFIRGFKGLCIRKGEVGNWKDYFTEDQSKRFDSLIKEKLAGSGLEDEF</sequence>
<dbReference type="Gene3D" id="3.40.50.300">
    <property type="entry name" value="P-loop containing nucleotide triphosphate hydrolases"/>
    <property type="match status" value="1"/>
</dbReference>
<dbReference type="AlphaFoldDB" id="A0AAU9X7P1"/>
<gene>
    <name evidence="5" type="ORF">PMEA_00019069</name>
</gene>
<dbReference type="InterPro" id="IPR027417">
    <property type="entry name" value="P-loop_NTPase"/>
</dbReference>
<name>A0AAU9X7P1_9CNID</name>
<keyword evidence="3" id="KW-1133">Transmembrane helix</keyword>
<keyword evidence="3" id="KW-0812">Transmembrane</keyword>
<comment type="caution">
    <text evidence="5">The sequence shown here is derived from an EMBL/GenBank/DDBJ whole genome shotgun (WGS) entry which is preliminary data.</text>
</comment>
<evidence type="ECO:0000256" key="1">
    <source>
        <dbReference type="ARBA" id="ARBA00005771"/>
    </source>
</evidence>
<feature type="transmembrane region" description="Helical" evidence="3">
    <location>
        <begin position="229"/>
        <end position="247"/>
    </location>
</feature>
<feature type="transmembrane region" description="Helical" evidence="3">
    <location>
        <begin position="259"/>
        <end position="284"/>
    </location>
</feature>
<protein>
    <recommendedName>
        <fullName evidence="4">Sulfotransferase domain-containing protein</fullName>
    </recommendedName>
</protein>